<evidence type="ECO:0000313" key="3">
    <source>
        <dbReference type="Proteomes" id="UP001628091"/>
    </source>
</evidence>
<feature type="domain" description="HD-associated" evidence="1">
    <location>
        <begin position="36"/>
        <end position="163"/>
    </location>
</feature>
<dbReference type="Proteomes" id="UP001628091">
    <property type="component" value="Unassembled WGS sequence"/>
</dbReference>
<dbReference type="RefSeq" id="WP_407863923.1">
    <property type="nucleotide sequence ID" value="NZ_BAAFZP010000001.1"/>
</dbReference>
<comment type="caution">
    <text evidence="2">The sequence shown here is derived from an EMBL/GenBank/DDBJ whole genome shotgun (WGS) entry which is preliminary data.</text>
</comment>
<evidence type="ECO:0000259" key="1">
    <source>
        <dbReference type="Pfam" id="PF19276"/>
    </source>
</evidence>
<proteinExistence type="predicted"/>
<dbReference type="Gene3D" id="1.20.1250.30">
    <property type="match status" value="1"/>
</dbReference>
<gene>
    <name evidence="2" type="ORF">PPNSA23_09610</name>
</gene>
<organism evidence="2 3">
    <name type="scientific">Phyllobacterium phragmitis</name>
    <dbReference type="NCBI Taxonomy" id="2670329"/>
    <lineage>
        <taxon>Bacteria</taxon>
        <taxon>Pseudomonadati</taxon>
        <taxon>Pseudomonadota</taxon>
        <taxon>Alphaproteobacteria</taxon>
        <taxon>Hyphomicrobiales</taxon>
        <taxon>Phyllobacteriaceae</taxon>
        <taxon>Phyllobacterium</taxon>
    </lineage>
</organism>
<protein>
    <recommendedName>
        <fullName evidence="1">HD-associated domain-containing protein</fullName>
    </recommendedName>
</protein>
<dbReference type="Pfam" id="PF19276">
    <property type="entry name" value="HD_assoc_2"/>
    <property type="match status" value="1"/>
</dbReference>
<sequence>MLRKVADHAEKGKNVEKQTGLKKDHPLVRFFGKDGETVENYLALDDALILGSLYAMCNADDSIIANLARRLRERRLYKTLDIADVGHDEGKRRHKRRHIEKTFEEQIENGSVMLDEKASISIYSEIGGDEDRMHKKLHILDGGEPKEISALSPMIKALEKKEQFTRFYFEKEEDRDAARGKKGPSHD</sequence>
<keyword evidence="3" id="KW-1185">Reference proteome</keyword>
<accession>A0ABQ0GWI3</accession>
<name>A0ABQ0GWI3_9HYPH</name>
<dbReference type="EMBL" id="BAAFZP010000001">
    <property type="protein sequence ID" value="GAB1581018.1"/>
    <property type="molecule type" value="Genomic_DNA"/>
</dbReference>
<reference evidence="2 3" key="1">
    <citation type="submission" date="2024-10" db="EMBL/GenBank/DDBJ databases">
        <title>Isolation, draft genome sequencing and identification of Phyllobacterium sp. NSA23, isolated from leaf soil.</title>
        <authorList>
            <person name="Akita H."/>
        </authorList>
    </citation>
    <scope>NUCLEOTIDE SEQUENCE [LARGE SCALE GENOMIC DNA]</scope>
    <source>
        <strain evidence="2 3">NSA23</strain>
    </source>
</reference>
<dbReference type="SUPFAM" id="SSF109604">
    <property type="entry name" value="HD-domain/PDEase-like"/>
    <property type="match status" value="1"/>
</dbReference>
<evidence type="ECO:0000313" key="2">
    <source>
        <dbReference type="EMBL" id="GAB1581018.1"/>
    </source>
</evidence>
<dbReference type="InterPro" id="IPR045509">
    <property type="entry name" value="HD_assoc_2"/>
</dbReference>